<dbReference type="PROSITE" id="PS50041">
    <property type="entry name" value="C_TYPE_LECTIN_2"/>
    <property type="match status" value="1"/>
</dbReference>
<name>A0A8C2Z5Z7_CYCLU</name>
<dbReference type="Pfam" id="PF00059">
    <property type="entry name" value="Lectin_C"/>
    <property type="match status" value="1"/>
</dbReference>
<dbReference type="Ensembl" id="ENSCLMT00005023282.1">
    <property type="protein sequence ID" value="ENSCLMP00005022206.1"/>
    <property type="gene ID" value="ENSCLMG00005011017.1"/>
</dbReference>
<dbReference type="SUPFAM" id="SSF56436">
    <property type="entry name" value="C-type lectin-like"/>
    <property type="match status" value="1"/>
</dbReference>
<proteinExistence type="predicted"/>
<reference evidence="5" key="1">
    <citation type="submission" date="2025-08" db="UniProtKB">
        <authorList>
            <consortium name="Ensembl"/>
        </authorList>
    </citation>
    <scope>IDENTIFICATION</scope>
</reference>
<keyword evidence="1" id="KW-0430">Lectin</keyword>
<keyword evidence="3" id="KW-0812">Transmembrane</keyword>
<feature type="transmembrane region" description="Helical" evidence="3">
    <location>
        <begin position="12"/>
        <end position="31"/>
    </location>
</feature>
<sequence length="213" mass="23823">SNSRSKVTPERAAFVLLGVLVAAAVIALGLTSKKCCEVKLCNTVHLHLLMMIKKCVCVFAVISSQDDSRPECEEGWKQHGAECYYFSTNKSTWGESSRACSCRGGTLVRIGSREEQGELRRNHARGKFWIGLTDLKKEGTWLWTDVSPLDPRFDPYEPDDWKGNNLEYPDGEDCAAMEGNRAVDLKCWFDQLCSVTHGHICDKPAQTSRSKCV</sequence>
<evidence type="ECO:0000259" key="4">
    <source>
        <dbReference type="PROSITE" id="PS50041"/>
    </source>
</evidence>
<feature type="domain" description="C-type lectin" evidence="4">
    <location>
        <begin position="79"/>
        <end position="202"/>
    </location>
</feature>
<dbReference type="Gene3D" id="3.10.100.10">
    <property type="entry name" value="Mannose-Binding Protein A, subunit A"/>
    <property type="match status" value="1"/>
</dbReference>
<reference evidence="5" key="2">
    <citation type="submission" date="2025-09" db="UniProtKB">
        <authorList>
            <consortium name="Ensembl"/>
        </authorList>
    </citation>
    <scope>IDENTIFICATION</scope>
</reference>
<organism evidence="5 6">
    <name type="scientific">Cyclopterus lumpus</name>
    <name type="common">Lumpsucker</name>
    <dbReference type="NCBI Taxonomy" id="8103"/>
    <lineage>
        <taxon>Eukaryota</taxon>
        <taxon>Metazoa</taxon>
        <taxon>Chordata</taxon>
        <taxon>Craniata</taxon>
        <taxon>Vertebrata</taxon>
        <taxon>Euteleostomi</taxon>
        <taxon>Actinopterygii</taxon>
        <taxon>Neopterygii</taxon>
        <taxon>Teleostei</taxon>
        <taxon>Neoteleostei</taxon>
        <taxon>Acanthomorphata</taxon>
        <taxon>Eupercaria</taxon>
        <taxon>Perciformes</taxon>
        <taxon>Cottioidei</taxon>
        <taxon>Cottales</taxon>
        <taxon>Cyclopteridae</taxon>
        <taxon>Cyclopterus</taxon>
    </lineage>
</organism>
<evidence type="ECO:0000313" key="5">
    <source>
        <dbReference type="Ensembl" id="ENSCLMP00005022206.1"/>
    </source>
</evidence>
<dbReference type="InterPro" id="IPR016187">
    <property type="entry name" value="CTDL_fold"/>
</dbReference>
<dbReference type="SMART" id="SM00034">
    <property type="entry name" value="CLECT"/>
    <property type="match status" value="1"/>
</dbReference>
<evidence type="ECO:0000256" key="2">
    <source>
        <dbReference type="ARBA" id="ARBA00023157"/>
    </source>
</evidence>
<accession>A0A8C2Z5Z7</accession>
<dbReference type="GeneTree" id="ENSGT01030000234575"/>
<protein>
    <recommendedName>
        <fullName evidence="4">C-type lectin domain-containing protein</fullName>
    </recommendedName>
</protein>
<keyword evidence="3" id="KW-0472">Membrane</keyword>
<evidence type="ECO:0000256" key="1">
    <source>
        <dbReference type="ARBA" id="ARBA00022734"/>
    </source>
</evidence>
<dbReference type="InterPro" id="IPR016186">
    <property type="entry name" value="C-type_lectin-like/link_sf"/>
</dbReference>
<dbReference type="InterPro" id="IPR051379">
    <property type="entry name" value="C-type_Lectin_Receptor_IMM"/>
</dbReference>
<dbReference type="InterPro" id="IPR001304">
    <property type="entry name" value="C-type_lectin-like"/>
</dbReference>
<dbReference type="PANTHER" id="PTHR46746">
    <property type="entry name" value="KILLER CELL LECTIN-LIKE RECEPTOR SUBFAMILY F MEMBER 2"/>
    <property type="match status" value="1"/>
</dbReference>
<keyword evidence="6" id="KW-1185">Reference proteome</keyword>
<evidence type="ECO:0000256" key="3">
    <source>
        <dbReference type="SAM" id="Phobius"/>
    </source>
</evidence>
<dbReference type="AlphaFoldDB" id="A0A8C2Z5Z7"/>
<dbReference type="Proteomes" id="UP000694565">
    <property type="component" value="Unplaced"/>
</dbReference>
<keyword evidence="2" id="KW-1015">Disulfide bond</keyword>
<dbReference type="PANTHER" id="PTHR46746:SF9">
    <property type="entry name" value="CD209 ANTIGEN-LIKE PROTEIN C-LIKE"/>
    <property type="match status" value="1"/>
</dbReference>
<dbReference type="GO" id="GO:0030246">
    <property type="term" value="F:carbohydrate binding"/>
    <property type="evidence" value="ECO:0007669"/>
    <property type="project" value="UniProtKB-KW"/>
</dbReference>
<evidence type="ECO:0000313" key="6">
    <source>
        <dbReference type="Proteomes" id="UP000694565"/>
    </source>
</evidence>
<keyword evidence="3" id="KW-1133">Transmembrane helix</keyword>